<dbReference type="InterPro" id="IPR020846">
    <property type="entry name" value="MFS_dom"/>
</dbReference>
<proteinExistence type="predicted"/>
<keyword evidence="1" id="KW-0812">Transmembrane</keyword>
<name>A0ABX3ZMA9_9BACL</name>
<dbReference type="PROSITE" id="PS50850">
    <property type="entry name" value="MFS"/>
    <property type="match status" value="1"/>
</dbReference>
<gene>
    <name evidence="3" type="ORF">CBM15_03175</name>
</gene>
<keyword evidence="1" id="KW-0472">Membrane</keyword>
<comment type="caution">
    <text evidence="3">The sequence shown here is derived from an EMBL/GenBank/DDBJ whole genome shotgun (WGS) entry which is preliminary data.</text>
</comment>
<organism evidence="3 4">
    <name type="scientific">Solibacillus kalamii</name>
    <dbReference type="NCBI Taxonomy" id="1748298"/>
    <lineage>
        <taxon>Bacteria</taxon>
        <taxon>Bacillati</taxon>
        <taxon>Bacillota</taxon>
        <taxon>Bacilli</taxon>
        <taxon>Bacillales</taxon>
        <taxon>Caryophanaceae</taxon>
        <taxon>Solibacillus</taxon>
    </lineage>
</organism>
<dbReference type="Proteomes" id="UP000196594">
    <property type="component" value="Unassembled WGS sequence"/>
</dbReference>
<keyword evidence="1" id="KW-1133">Transmembrane helix</keyword>
<evidence type="ECO:0000256" key="1">
    <source>
        <dbReference type="SAM" id="Phobius"/>
    </source>
</evidence>
<protein>
    <recommendedName>
        <fullName evidence="2">Major facilitator superfamily (MFS) profile domain-containing protein</fullName>
    </recommendedName>
</protein>
<evidence type="ECO:0000313" key="3">
    <source>
        <dbReference type="EMBL" id="OUZ40893.1"/>
    </source>
</evidence>
<accession>A0ABX3ZMA9</accession>
<dbReference type="EMBL" id="NHNT01000001">
    <property type="protein sequence ID" value="OUZ40893.1"/>
    <property type="molecule type" value="Genomic_DNA"/>
</dbReference>
<feature type="transmembrane region" description="Helical" evidence="1">
    <location>
        <begin position="29"/>
        <end position="49"/>
    </location>
</feature>
<sequence>MKIGVWLGIIISALLSFAVAIFYEQPIHWYLLVLLIIIGFFINTIIIILKLQDESNVKDEPK</sequence>
<feature type="transmembrane region" description="Helical" evidence="1">
    <location>
        <begin position="5"/>
        <end position="23"/>
    </location>
</feature>
<feature type="domain" description="Major facilitator superfamily (MFS) profile" evidence="2">
    <location>
        <begin position="1"/>
        <end position="62"/>
    </location>
</feature>
<reference evidence="3 4" key="1">
    <citation type="journal article" date="2017" name="Int. J. Syst. Evol. Microbiol.">
        <title>Solibacillus kalamii sp. nov., isolated from a high-efficiency particulate arrestance filter system used in the International Space Station.</title>
        <authorList>
            <person name="Checinska Sielaff A."/>
            <person name="Kumar R.M."/>
            <person name="Pal D."/>
            <person name="Mayilraj S."/>
            <person name="Venkateswaran K."/>
        </authorList>
    </citation>
    <scope>NUCLEOTIDE SEQUENCE [LARGE SCALE GENOMIC DNA]</scope>
    <source>
        <strain evidence="3 4">ISSFR-015</strain>
    </source>
</reference>
<evidence type="ECO:0000259" key="2">
    <source>
        <dbReference type="PROSITE" id="PS50850"/>
    </source>
</evidence>
<evidence type="ECO:0000313" key="4">
    <source>
        <dbReference type="Proteomes" id="UP000196594"/>
    </source>
</evidence>
<keyword evidence="4" id="KW-1185">Reference proteome</keyword>
<dbReference type="RefSeq" id="WP_008404557.1">
    <property type="nucleotide sequence ID" value="NZ_JAFBEY010000002.1"/>
</dbReference>